<name>A0A8K0QZQ1_9PLEO</name>
<evidence type="ECO:0000256" key="3">
    <source>
        <dbReference type="ARBA" id="ARBA00023002"/>
    </source>
</evidence>
<dbReference type="PANTHER" id="PTHR32332">
    <property type="entry name" value="2-NITROPROPANE DIOXYGENASE"/>
    <property type="match status" value="1"/>
</dbReference>
<dbReference type="Proteomes" id="UP000813461">
    <property type="component" value="Unassembled WGS sequence"/>
</dbReference>
<accession>A0A8K0QZQ1</accession>
<keyword evidence="1" id="KW-0285">Flavoprotein</keyword>
<dbReference type="Pfam" id="PF03060">
    <property type="entry name" value="NMO"/>
    <property type="match status" value="1"/>
</dbReference>
<gene>
    <name evidence="4" type="ORF">FB567DRAFT_534808</name>
</gene>
<reference evidence="4" key="1">
    <citation type="journal article" date="2021" name="Nat. Commun.">
        <title>Genetic determinants of endophytism in the Arabidopsis root mycobiome.</title>
        <authorList>
            <person name="Mesny F."/>
            <person name="Miyauchi S."/>
            <person name="Thiergart T."/>
            <person name="Pickel B."/>
            <person name="Atanasova L."/>
            <person name="Karlsson M."/>
            <person name="Huettel B."/>
            <person name="Barry K.W."/>
            <person name="Haridas S."/>
            <person name="Chen C."/>
            <person name="Bauer D."/>
            <person name="Andreopoulos W."/>
            <person name="Pangilinan J."/>
            <person name="LaButti K."/>
            <person name="Riley R."/>
            <person name="Lipzen A."/>
            <person name="Clum A."/>
            <person name="Drula E."/>
            <person name="Henrissat B."/>
            <person name="Kohler A."/>
            <person name="Grigoriev I.V."/>
            <person name="Martin F.M."/>
            <person name="Hacquard S."/>
        </authorList>
    </citation>
    <scope>NUCLEOTIDE SEQUENCE</scope>
    <source>
        <strain evidence="4">MPI-SDFR-AT-0120</strain>
    </source>
</reference>
<keyword evidence="3" id="KW-0560">Oxidoreductase</keyword>
<dbReference type="EMBL" id="JAGMVJ010000018">
    <property type="protein sequence ID" value="KAH7077238.1"/>
    <property type="molecule type" value="Genomic_DNA"/>
</dbReference>
<keyword evidence="5" id="KW-1185">Reference proteome</keyword>
<dbReference type="InterPro" id="IPR004136">
    <property type="entry name" value="NMO"/>
</dbReference>
<dbReference type="InterPro" id="IPR013785">
    <property type="entry name" value="Aldolase_TIM"/>
</dbReference>
<evidence type="ECO:0008006" key="6">
    <source>
        <dbReference type="Google" id="ProtNLM"/>
    </source>
</evidence>
<organism evidence="4 5">
    <name type="scientific">Paraphoma chrysanthemicola</name>
    <dbReference type="NCBI Taxonomy" id="798071"/>
    <lineage>
        <taxon>Eukaryota</taxon>
        <taxon>Fungi</taxon>
        <taxon>Dikarya</taxon>
        <taxon>Ascomycota</taxon>
        <taxon>Pezizomycotina</taxon>
        <taxon>Dothideomycetes</taxon>
        <taxon>Pleosporomycetidae</taxon>
        <taxon>Pleosporales</taxon>
        <taxon>Pleosporineae</taxon>
        <taxon>Phaeosphaeriaceae</taxon>
        <taxon>Paraphoma</taxon>
    </lineage>
</organism>
<evidence type="ECO:0000256" key="2">
    <source>
        <dbReference type="ARBA" id="ARBA00022643"/>
    </source>
</evidence>
<protein>
    <recommendedName>
        <fullName evidence="6">Nitronate monooxygenase domain-containing protein</fullName>
    </recommendedName>
</protein>
<sequence>MHFRPVIRTTPSHTKRVFRRSHKTVPSEVIQNRPFGSHTHPSFRKSYKLAHSEAIQIRPLRSHNPTFISTQLKGFHTTSDLRMPPSALQTLQQDYPWIHTPLVIGAPMRLIALSDMAVEISKAGGLGFIGAGTDVSDLQTHLDKAVTLLSATSLPTTDGVLPIGVGFINWGADLKAAIPLIQKYKPAAVWFFAPKSIESLGEWTAKTRDVSHKTKVWVQVGSVKEARDVVSSVRPDVLVVQGTDAGGHGLAQGASLISLLPEVSDAVAGMTFQDGYTGPVIVAAGGIADARGAAAAFVLGAAGVVLGTRLLAAHEANISRGYQNAVLRASDGGQSTVRTKVYDNLRGTTGWAETHNARGVINKSYLDALGGLSEEENKRLYEEEVKKGDSGWGEQARLTTYAGSAVGLVREVRGAGEIVKEVRDGAESLLGDARALI</sequence>
<evidence type="ECO:0000313" key="4">
    <source>
        <dbReference type="EMBL" id="KAH7077238.1"/>
    </source>
</evidence>
<dbReference type="CDD" id="cd04730">
    <property type="entry name" value="NPD_like"/>
    <property type="match status" value="1"/>
</dbReference>
<evidence type="ECO:0000256" key="1">
    <source>
        <dbReference type="ARBA" id="ARBA00022630"/>
    </source>
</evidence>
<proteinExistence type="predicted"/>
<comment type="caution">
    <text evidence="4">The sequence shown here is derived from an EMBL/GenBank/DDBJ whole genome shotgun (WGS) entry which is preliminary data.</text>
</comment>
<dbReference type="PANTHER" id="PTHR32332:SF34">
    <property type="entry name" value="2-NITROPROPANE DIOXYGENASE FAMILY, PUTATIVE-RELATED"/>
    <property type="match status" value="1"/>
</dbReference>
<dbReference type="AlphaFoldDB" id="A0A8K0QZQ1"/>
<dbReference type="OrthoDB" id="2349068at2759"/>
<dbReference type="GO" id="GO:0018580">
    <property type="term" value="F:nitronate monooxygenase activity"/>
    <property type="evidence" value="ECO:0007669"/>
    <property type="project" value="InterPro"/>
</dbReference>
<evidence type="ECO:0000313" key="5">
    <source>
        <dbReference type="Proteomes" id="UP000813461"/>
    </source>
</evidence>
<dbReference type="Gene3D" id="3.20.20.70">
    <property type="entry name" value="Aldolase class I"/>
    <property type="match status" value="1"/>
</dbReference>
<keyword evidence="2" id="KW-0288">FMN</keyword>
<dbReference type="SUPFAM" id="SSF51412">
    <property type="entry name" value="Inosine monophosphate dehydrogenase (IMPDH)"/>
    <property type="match status" value="1"/>
</dbReference>